<dbReference type="RefSeq" id="WP_207182638.1">
    <property type="nucleotide sequence ID" value="NZ_AP024145.1"/>
</dbReference>
<reference evidence="1" key="1">
    <citation type="submission" date="2020-11" db="EMBL/GenBank/DDBJ databases">
        <title>Complete genome sequence of a novel pathogenic Methylobacterium strain isolated from rice in Vietnam.</title>
        <authorList>
            <person name="Lai K."/>
            <person name="Okazaki S."/>
            <person name="Higashi K."/>
            <person name="Mori H."/>
            <person name="Toyoda A."/>
            <person name="Kurokawa K."/>
        </authorList>
    </citation>
    <scope>NUCLEOTIDE SEQUENCE</scope>
    <source>
        <strain evidence="1">VL1</strain>
    </source>
</reference>
<protein>
    <submittedName>
        <fullName evidence="1">Uncharacterized protein</fullName>
    </submittedName>
</protein>
<name>A0A8H9C4G2_9HYPH</name>
<dbReference type="AlphaFoldDB" id="A0A8H9C4G2"/>
<dbReference type="Proteomes" id="UP000663508">
    <property type="component" value="Chromosome"/>
</dbReference>
<evidence type="ECO:0000313" key="1">
    <source>
        <dbReference type="EMBL" id="BCM83612.1"/>
    </source>
</evidence>
<dbReference type="KEGG" id="mind:mvi_20730"/>
<proteinExistence type="predicted"/>
<gene>
    <name evidence="1" type="ORF">mvi_20730</name>
</gene>
<evidence type="ECO:0000313" key="2">
    <source>
        <dbReference type="Proteomes" id="UP000663508"/>
    </source>
</evidence>
<sequence>MISTNSVRTTVEFPEVPVRVIPADGIPIGEGALMWAMVNVARPQGTVIGVRVFAYASEIPHLDLSTLRHRGRETTVSEWAPVTAGRPRIGPTLRAALLDGPETVEVTEHGPIYRQVA</sequence>
<organism evidence="1 2">
    <name type="scientific">Methylobacterium indicum</name>
    <dbReference type="NCBI Taxonomy" id="1775910"/>
    <lineage>
        <taxon>Bacteria</taxon>
        <taxon>Pseudomonadati</taxon>
        <taxon>Pseudomonadota</taxon>
        <taxon>Alphaproteobacteria</taxon>
        <taxon>Hyphomicrobiales</taxon>
        <taxon>Methylobacteriaceae</taxon>
        <taxon>Methylobacterium</taxon>
    </lineage>
</organism>
<accession>A0A8H9C4G2</accession>
<dbReference type="EMBL" id="AP024145">
    <property type="protein sequence ID" value="BCM83612.1"/>
    <property type="molecule type" value="Genomic_DNA"/>
</dbReference>